<dbReference type="Proteomes" id="UP000815325">
    <property type="component" value="Unassembled WGS sequence"/>
</dbReference>
<feature type="region of interest" description="Disordered" evidence="1">
    <location>
        <begin position="36"/>
        <end position="92"/>
    </location>
</feature>
<accession>A0ABQ7G9X9</accession>
<name>A0ABQ7G9X9_DUNSA</name>
<gene>
    <name evidence="2" type="ORF">DUNSADRAFT_13170</name>
</gene>
<sequence>MQAYHDYISAIKYERAPQLEVNLPAHVMATGRSLQPLQGALGAGPDAPKQGAGDGHVPRQASDQQGGDAASMRDQGQVATSHAAGTVTASAEGVGGGVRSGVWGVGGHGNGSKSGPAVEPAVARTSVSVHIAFFRRLLAHSDTGAVMLVCGEGEGGAGQHCLASSLAGLLSGGLGGPKPAVLPLTAGSWGAEGEGASGPALQLDGGLFGQGHGQAGGVVADGGTSGVAGLADPTHGLPGHGTEEMEGVGPEGEQLYFVSDPQLRRARALFPCVDDAGRLAEYELWLSVPPDYVAVCGGELRDSTLTLAKEDSEVPQARTFHFAPGYPVTAAHMVIAAGPMDVQSGYQPAPPPPEGTRFTMNGGGGAEFGSAMRSVLNEVAKEGSAAGAGPATMHTKMYASAASNVPAPPPACAFTLFAPPALADLAAYTARPLYLIQREMEAHLDCPLPCSQLHVVFMPPAAMQALACGPQQAVSVGANIILPCKHLRVLAQQAVSVGASIILVGARLRCTCSCASC</sequence>
<evidence type="ECO:0000313" key="2">
    <source>
        <dbReference type="EMBL" id="KAF5831409.1"/>
    </source>
</evidence>
<organism evidence="2 3">
    <name type="scientific">Dunaliella salina</name>
    <name type="common">Green alga</name>
    <name type="synonym">Protococcus salinus</name>
    <dbReference type="NCBI Taxonomy" id="3046"/>
    <lineage>
        <taxon>Eukaryota</taxon>
        <taxon>Viridiplantae</taxon>
        <taxon>Chlorophyta</taxon>
        <taxon>core chlorophytes</taxon>
        <taxon>Chlorophyceae</taxon>
        <taxon>CS clade</taxon>
        <taxon>Chlamydomonadales</taxon>
        <taxon>Dunaliellaceae</taxon>
        <taxon>Dunaliella</taxon>
    </lineage>
</organism>
<dbReference type="InterPro" id="IPR042097">
    <property type="entry name" value="Aminopeptidase_N-like_N_sf"/>
</dbReference>
<protein>
    <submittedName>
        <fullName evidence="2">Uncharacterized protein</fullName>
    </submittedName>
</protein>
<proteinExistence type="predicted"/>
<reference evidence="2" key="1">
    <citation type="submission" date="2017-08" db="EMBL/GenBank/DDBJ databases">
        <authorList>
            <person name="Polle J.E."/>
            <person name="Barry K."/>
            <person name="Cushman J."/>
            <person name="Schmutz J."/>
            <person name="Tran D."/>
            <person name="Hathwaick L.T."/>
            <person name="Yim W.C."/>
            <person name="Jenkins J."/>
            <person name="Mckie-Krisberg Z.M."/>
            <person name="Prochnik S."/>
            <person name="Lindquist E."/>
            <person name="Dockter R.B."/>
            <person name="Adam C."/>
            <person name="Molina H."/>
            <person name="Bunkerborg J."/>
            <person name="Jin E."/>
            <person name="Buchheim M."/>
            <person name="Magnuson J."/>
        </authorList>
    </citation>
    <scope>NUCLEOTIDE SEQUENCE</scope>
    <source>
        <strain evidence="2">CCAP 19/18</strain>
    </source>
</reference>
<dbReference type="PANTHER" id="PTHR15137">
    <property type="entry name" value="TRANSCRIPTION INITIATION FACTOR TFIID"/>
    <property type="match status" value="1"/>
</dbReference>
<dbReference type="SUPFAM" id="SSF63737">
    <property type="entry name" value="Leukotriene A4 hydrolase N-terminal domain"/>
    <property type="match status" value="1"/>
</dbReference>
<dbReference type="Gene3D" id="2.60.40.1730">
    <property type="entry name" value="tricorn interacting facor f3 domain"/>
    <property type="match status" value="1"/>
</dbReference>
<dbReference type="PANTHER" id="PTHR15137:SF9">
    <property type="entry name" value="TRANSCRIPTION INITIATION FACTOR TFIID SUBUNIT 2"/>
    <property type="match status" value="1"/>
</dbReference>
<evidence type="ECO:0000313" key="3">
    <source>
        <dbReference type="Proteomes" id="UP000815325"/>
    </source>
</evidence>
<dbReference type="InterPro" id="IPR037813">
    <property type="entry name" value="TAF2"/>
</dbReference>
<keyword evidence="3" id="KW-1185">Reference proteome</keyword>
<dbReference type="EMBL" id="MU069951">
    <property type="protein sequence ID" value="KAF5831409.1"/>
    <property type="molecule type" value="Genomic_DNA"/>
</dbReference>
<comment type="caution">
    <text evidence="2">The sequence shown here is derived from an EMBL/GenBank/DDBJ whole genome shotgun (WGS) entry which is preliminary data.</text>
</comment>
<evidence type="ECO:0000256" key="1">
    <source>
        <dbReference type="SAM" id="MobiDB-lite"/>
    </source>
</evidence>